<dbReference type="EMBL" id="QEXV01000004">
    <property type="protein sequence ID" value="PWE17120.1"/>
    <property type="molecule type" value="Genomic_DNA"/>
</dbReference>
<dbReference type="AlphaFoldDB" id="A0A2U2BT20"/>
<dbReference type="PANTHER" id="PTHR40980">
    <property type="entry name" value="PLUG DOMAIN-CONTAINING PROTEIN"/>
    <property type="match status" value="1"/>
</dbReference>
<comment type="similarity">
    <text evidence="4">Belongs to the TonB-dependent receptor family.</text>
</comment>
<dbReference type="Pfam" id="PF00593">
    <property type="entry name" value="TonB_dep_Rec_b-barrel"/>
    <property type="match status" value="1"/>
</dbReference>
<dbReference type="Pfam" id="PF07715">
    <property type="entry name" value="Plug"/>
    <property type="match status" value="1"/>
</dbReference>
<keyword evidence="8" id="KW-0675">Receptor</keyword>
<organism evidence="8 9">
    <name type="scientific">Marinicauda salina</name>
    <dbReference type="NCBI Taxonomy" id="2135793"/>
    <lineage>
        <taxon>Bacteria</taxon>
        <taxon>Pseudomonadati</taxon>
        <taxon>Pseudomonadota</taxon>
        <taxon>Alphaproteobacteria</taxon>
        <taxon>Maricaulales</taxon>
        <taxon>Maricaulaceae</taxon>
        <taxon>Marinicauda</taxon>
    </lineage>
</organism>
<evidence type="ECO:0000259" key="7">
    <source>
        <dbReference type="Pfam" id="PF07715"/>
    </source>
</evidence>
<dbReference type="Proteomes" id="UP000245168">
    <property type="component" value="Unassembled WGS sequence"/>
</dbReference>
<feature type="domain" description="TonB-dependent receptor-like beta-barrel" evidence="6">
    <location>
        <begin position="358"/>
        <end position="804"/>
    </location>
</feature>
<evidence type="ECO:0000256" key="5">
    <source>
        <dbReference type="SAM" id="SignalP"/>
    </source>
</evidence>
<dbReference type="InterPro" id="IPR012910">
    <property type="entry name" value="Plug_dom"/>
</dbReference>
<feature type="chain" id="PRO_5015731650" evidence="5">
    <location>
        <begin position="27"/>
        <end position="898"/>
    </location>
</feature>
<dbReference type="PANTHER" id="PTHR40980:SF5">
    <property type="entry name" value="TONB-DEPENDENT RECEPTOR"/>
    <property type="match status" value="1"/>
</dbReference>
<dbReference type="SUPFAM" id="SSF56935">
    <property type="entry name" value="Porins"/>
    <property type="match status" value="1"/>
</dbReference>
<name>A0A2U2BT20_9PROT</name>
<dbReference type="GO" id="GO:0009279">
    <property type="term" value="C:cell outer membrane"/>
    <property type="evidence" value="ECO:0007669"/>
    <property type="project" value="UniProtKB-SubCell"/>
</dbReference>
<keyword evidence="3" id="KW-0998">Cell outer membrane</keyword>
<sequence>MNHHRIALSAALLASTVLVPASAAWAQEADPSASAPTQTDDVIVVRYQYVPDDKRATSEVSSFLSIDDIVTTGDSDIASALGRVTGLSVSEGRYVVVRGLNERYSNTLINGSPLASPEPLRRAVPLDLFPTSLISNTLVQKTYSPRFPGEFGGGLVEIETSALPEERFLEVGVSFAADTITSFDEGLTYDGGDDDWTGFEDGTRDWPAQFADILLTENIGPSEQDPVELAEIGRNLENSRLWVQFEEQIPGDAGFSLSAGDRFDFDNFSVGVLAAVGYDNSWQTEIGRRGKARVSSGGLTPRSQFARTSTANTVETNGMFNLGVEFGEHEVQALALVLRSTEKETSSLLGRDDDLDSLVRNDANAWFERQVYTYQLSGDHTFDLGEGLNVEWRAATSDASRYAPNQRRAFYEFDGDESAIGDNFELLGDSRYAGDFLLRNSGDGNTITFSRVDDVTDDIGFDVTLPVTLGGMDWEWSAGYNRMDKERVAFAREFRFFGSIPADLRGSRIDYIFADQNILDSRFRLTEVGGSLSPEAYRGDLEVEAGYISTDVALTPFLRAAAGVRFEDGEQTVDTYNLPILDASDFGDNEGFISEDYALPAVTLTWTFAENMQLRLGYSETIARPQFRELGPTTFFNTETDERFRGNPFLTNTEITNFDARFEWYFGRDQFFTAGLFYKELESPVVEYILREGETLATSFLNAPSAELTGFEVEFEKRFDFSDRFEAAFWDDAEVFVKANYTFTDSSMAAGDGDTVILSEPAGGEAVAATAPASGFIADGQTLQGQSEHLANLQIGWEEPAAGRRTAFLVNFTGERTRALQNLAVGLPEVVEEPPVMLDFVHSRELEFRGREIANVRFAVRNLLGEDYVATQSAGNSSIEVDSYEIGTTFSINLSRTF</sequence>
<feature type="signal peptide" evidence="5">
    <location>
        <begin position="1"/>
        <end position="26"/>
    </location>
</feature>
<evidence type="ECO:0000259" key="6">
    <source>
        <dbReference type="Pfam" id="PF00593"/>
    </source>
</evidence>
<dbReference type="InterPro" id="IPR036942">
    <property type="entry name" value="Beta-barrel_TonB_sf"/>
</dbReference>
<dbReference type="Gene3D" id="2.170.130.10">
    <property type="entry name" value="TonB-dependent receptor, plug domain"/>
    <property type="match status" value="1"/>
</dbReference>
<accession>A0A2U2BT20</accession>
<keyword evidence="4" id="KW-0798">TonB box</keyword>
<evidence type="ECO:0000256" key="2">
    <source>
        <dbReference type="ARBA" id="ARBA00023136"/>
    </source>
</evidence>
<evidence type="ECO:0000256" key="3">
    <source>
        <dbReference type="ARBA" id="ARBA00023237"/>
    </source>
</evidence>
<dbReference type="InterPro" id="IPR037066">
    <property type="entry name" value="Plug_dom_sf"/>
</dbReference>
<evidence type="ECO:0000313" key="8">
    <source>
        <dbReference type="EMBL" id="PWE17120.1"/>
    </source>
</evidence>
<evidence type="ECO:0000256" key="4">
    <source>
        <dbReference type="RuleBase" id="RU003357"/>
    </source>
</evidence>
<keyword evidence="9" id="KW-1185">Reference proteome</keyword>
<proteinExistence type="inferred from homology"/>
<reference evidence="9" key="1">
    <citation type="submission" date="2018-05" db="EMBL/GenBank/DDBJ databases">
        <authorList>
            <person name="Liu B.-T."/>
        </authorList>
    </citation>
    <scope>NUCLEOTIDE SEQUENCE [LARGE SCALE GENOMIC DNA]</scope>
    <source>
        <strain evidence="9">WD6-1</strain>
    </source>
</reference>
<dbReference type="OrthoDB" id="9768470at2"/>
<evidence type="ECO:0000313" key="9">
    <source>
        <dbReference type="Proteomes" id="UP000245168"/>
    </source>
</evidence>
<evidence type="ECO:0000256" key="1">
    <source>
        <dbReference type="ARBA" id="ARBA00004442"/>
    </source>
</evidence>
<feature type="domain" description="TonB-dependent receptor plug" evidence="7">
    <location>
        <begin position="55"/>
        <end position="147"/>
    </location>
</feature>
<gene>
    <name evidence="8" type="ORF">DDZ18_10500</name>
</gene>
<dbReference type="RefSeq" id="WP_109253344.1">
    <property type="nucleotide sequence ID" value="NZ_QEXV01000004.1"/>
</dbReference>
<keyword evidence="5" id="KW-0732">Signal</keyword>
<keyword evidence="2 4" id="KW-0472">Membrane</keyword>
<dbReference type="Gene3D" id="2.40.170.20">
    <property type="entry name" value="TonB-dependent receptor, beta-barrel domain"/>
    <property type="match status" value="1"/>
</dbReference>
<protein>
    <submittedName>
        <fullName evidence="8">TonB-dependent receptor</fullName>
    </submittedName>
</protein>
<comment type="caution">
    <text evidence="8">The sequence shown here is derived from an EMBL/GenBank/DDBJ whole genome shotgun (WGS) entry which is preliminary data.</text>
</comment>
<dbReference type="InterPro" id="IPR000531">
    <property type="entry name" value="Beta-barrel_TonB"/>
</dbReference>
<comment type="subcellular location">
    <subcellularLocation>
        <location evidence="1 4">Cell outer membrane</location>
    </subcellularLocation>
</comment>